<dbReference type="Pfam" id="PF00616">
    <property type="entry name" value="RasGAP"/>
    <property type="match status" value="1"/>
</dbReference>
<dbReference type="PROSITE" id="PS50018">
    <property type="entry name" value="RAS_GTPASE_ACTIV_2"/>
    <property type="match status" value="1"/>
</dbReference>
<dbReference type="Gene3D" id="1.10.506.10">
    <property type="entry name" value="GTPase Activation - p120gap, domain 1"/>
    <property type="match status" value="1"/>
</dbReference>
<organism evidence="2 3">
    <name type="scientific">Heterostelium pallidum (strain ATCC 26659 / Pp 5 / PN500)</name>
    <name type="common">Cellular slime mold</name>
    <name type="synonym">Polysphondylium pallidum</name>
    <dbReference type="NCBI Taxonomy" id="670386"/>
    <lineage>
        <taxon>Eukaryota</taxon>
        <taxon>Amoebozoa</taxon>
        <taxon>Evosea</taxon>
        <taxon>Eumycetozoa</taxon>
        <taxon>Dictyostelia</taxon>
        <taxon>Acytosteliales</taxon>
        <taxon>Acytosteliaceae</taxon>
        <taxon>Heterostelium</taxon>
    </lineage>
</organism>
<dbReference type="InterPro" id="IPR008936">
    <property type="entry name" value="Rho_GTPase_activation_prot"/>
</dbReference>
<keyword evidence="3" id="KW-1185">Reference proteome</keyword>
<comment type="caution">
    <text evidence="2">The sequence shown here is derived from an EMBL/GenBank/DDBJ whole genome shotgun (WGS) entry which is preliminary data.</text>
</comment>
<dbReference type="GeneID" id="31358813"/>
<dbReference type="Proteomes" id="UP000001396">
    <property type="component" value="Unassembled WGS sequence"/>
</dbReference>
<dbReference type="EMBL" id="ADBJ01000010">
    <property type="protein sequence ID" value="EFA84214.1"/>
    <property type="molecule type" value="Genomic_DNA"/>
</dbReference>
<protein>
    <recommendedName>
        <fullName evidence="1">Ras-GAP domain-containing protein</fullName>
    </recommendedName>
</protein>
<feature type="domain" description="Ras-GAP" evidence="1">
    <location>
        <begin position="1"/>
        <end position="179"/>
    </location>
</feature>
<dbReference type="AlphaFoldDB" id="D3B4G6"/>
<evidence type="ECO:0000313" key="3">
    <source>
        <dbReference type="Proteomes" id="UP000001396"/>
    </source>
</evidence>
<dbReference type="InParanoid" id="D3B4G6"/>
<evidence type="ECO:0000259" key="1">
    <source>
        <dbReference type="PROSITE" id="PS50018"/>
    </source>
</evidence>
<dbReference type="RefSeq" id="XP_020436330.1">
    <property type="nucleotide sequence ID" value="XM_020574258.1"/>
</dbReference>
<evidence type="ECO:0000313" key="2">
    <source>
        <dbReference type="EMBL" id="EFA84214.1"/>
    </source>
</evidence>
<gene>
    <name evidence="2" type="ORF">PPL_03291</name>
</gene>
<proteinExistence type="predicted"/>
<sequence length="308" mass="36551">MNVKLNEYLYILQMFLDREIQDNFNYATLFRSRSTVIDMIKFYNIDGEYHEYLRSVILIPMINKLNSLAMPDERGQPADVSELSGFLLRTIIDNIQKCPLKIIYTCNMLKRHVSKKYYEHWREIVGGYFFLRIICPALTSPKYYFTEHEWSLIETKHQHRLTLTKDLVEIAKFIQQLSNSIDRNNSNNINNRTLNNNNNNNNNNFQQHQRVILQQQTERIIGILEEISSYHCRFIDESVMSLSVDISERMIKESEELIERSKSELINGNTVEIKKIQDLEIILSPIRESYLLRPSNNDYLVVLKYHKS</sequence>
<dbReference type="InterPro" id="IPR001936">
    <property type="entry name" value="RasGAP_dom"/>
</dbReference>
<name>D3B4G6_HETP5</name>
<reference evidence="2 3" key="1">
    <citation type="journal article" date="2011" name="Genome Res.">
        <title>Phylogeny-wide analysis of social amoeba genomes highlights ancient origins for complex intercellular communication.</title>
        <authorList>
            <person name="Heidel A.J."/>
            <person name="Lawal H.M."/>
            <person name="Felder M."/>
            <person name="Schilde C."/>
            <person name="Helps N.R."/>
            <person name="Tunggal B."/>
            <person name="Rivero F."/>
            <person name="John U."/>
            <person name="Schleicher M."/>
            <person name="Eichinger L."/>
            <person name="Platzer M."/>
            <person name="Noegel A.A."/>
            <person name="Schaap P."/>
            <person name="Gloeckner G."/>
        </authorList>
    </citation>
    <scope>NUCLEOTIDE SEQUENCE [LARGE SCALE GENOMIC DNA]</scope>
    <source>
        <strain evidence="3">ATCC 26659 / Pp 5 / PN500</strain>
    </source>
</reference>
<dbReference type="SUPFAM" id="SSF48350">
    <property type="entry name" value="GTPase activation domain, GAP"/>
    <property type="match status" value="1"/>
</dbReference>
<accession>D3B4G6</accession>
<dbReference type="STRING" id="670386.D3B4G6"/>